<dbReference type="PRINTS" id="PR00081">
    <property type="entry name" value="GDHRDH"/>
</dbReference>
<organism evidence="3 4">
    <name type="scientific">Streptomyces spiralis</name>
    <dbReference type="NCBI Taxonomy" id="66376"/>
    <lineage>
        <taxon>Bacteria</taxon>
        <taxon>Bacillati</taxon>
        <taxon>Actinomycetota</taxon>
        <taxon>Actinomycetes</taxon>
        <taxon>Kitasatosporales</taxon>
        <taxon>Streptomycetaceae</taxon>
        <taxon>Streptomyces</taxon>
    </lineage>
</organism>
<protein>
    <submittedName>
        <fullName evidence="3">Uncharacterized protein</fullName>
    </submittedName>
</protein>
<comment type="caution">
    <text evidence="3">The sequence shown here is derived from an EMBL/GenBank/DDBJ whole genome shotgun (WGS) entry which is preliminary data.</text>
</comment>
<dbReference type="AlphaFoldDB" id="A0A919A9C7"/>
<evidence type="ECO:0000313" key="4">
    <source>
        <dbReference type="Proteomes" id="UP000641386"/>
    </source>
</evidence>
<dbReference type="PANTHER" id="PTHR42879:SF6">
    <property type="entry name" value="NADPH-DEPENDENT REDUCTASE BACG"/>
    <property type="match status" value="1"/>
</dbReference>
<reference evidence="3" key="2">
    <citation type="submission" date="2020-09" db="EMBL/GenBank/DDBJ databases">
        <authorList>
            <person name="Sun Q."/>
            <person name="Ohkuma M."/>
        </authorList>
    </citation>
    <scope>NUCLEOTIDE SEQUENCE</scope>
    <source>
        <strain evidence="3">JCM 3302</strain>
    </source>
</reference>
<dbReference type="Gene3D" id="3.40.50.720">
    <property type="entry name" value="NAD(P)-binding Rossmann-like Domain"/>
    <property type="match status" value="1"/>
</dbReference>
<dbReference type="InterPro" id="IPR002347">
    <property type="entry name" value="SDR_fam"/>
</dbReference>
<gene>
    <name evidence="3" type="ORF">GCM10014715_59200</name>
</gene>
<dbReference type="Pfam" id="PF00106">
    <property type="entry name" value="adh_short"/>
    <property type="match status" value="1"/>
</dbReference>
<dbReference type="EMBL" id="BNBC01000033">
    <property type="protein sequence ID" value="GHE95131.1"/>
    <property type="molecule type" value="Genomic_DNA"/>
</dbReference>
<evidence type="ECO:0000256" key="1">
    <source>
        <dbReference type="ARBA" id="ARBA00006484"/>
    </source>
</evidence>
<dbReference type="GO" id="GO:0016491">
    <property type="term" value="F:oxidoreductase activity"/>
    <property type="evidence" value="ECO:0007669"/>
    <property type="project" value="UniProtKB-KW"/>
</dbReference>
<reference evidence="3" key="1">
    <citation type="journal article" date="2014" name="Int. J. Syst. Evol. Microbiol.">
        <title>Complete genome sequence of Corynebacterium casei LMG S-19264T (=DSM 44701T), isolated from a smear-ripened cheese.</title>
        <authorList>
            <consortium name="US DOE Joint Genome Institute (JGI-PGF)"/>
            <person name="Walter F."/>
            <person name="Albersmeier A."/>
            <person name="Kalinowski J."/>
            <person name="Ruckert C."/>
        </authorList>
    </citation>
    <scope>NUCLEOTIDE SEQUENCE</scope>
    <source>
        <strain evidence="3">JCM 3302</strain>
    </source>
</reference>
<dbReference type="InterPro" id="IPR050259">
    <property type="entry name" value="SDR"/>
</dbReference>
<dbReference type="SUPFAM" id="SSF51735">
    <property type="entry name" value="NAD(P)-binding Rossmann-fold domains"/>
    <property type="match status" value="1"/>
</dbReference>
<keyword evidence="4" id="KW-1185">Reference proteome</keyword>
<dbReference type="Proteomes" id="UP000641386">
    <property type="component" value="Unassembled WGS sequence"/>
</dbReference>
<dbReference type="InterPro" id="IPR036291">
    <property type="entry name" value="NAD(P)-bd_dom_sf"/>
</dbReference>
<dbReference type="PANTHER" id="PTHR42879">
    <property type="entry name" value="3-OXOACYL-(ACYL-CARRIER-PROTEIN) REDUCTASE"/>
    <property type="match status" value="1"/>
</dbReference>
<evidence type="ECO:0000256" key="2">
    <source>
        <dbReference type="ARBA" id="ARBA00023002"/>
    </source>
</evidence>
<dbReference type="RefSeq" id="WP_229903810.1">
    <property type="nucleotide sequence ID" value="NZ_BNBC01000033.1"/>
</dbReference>
<sequence>MAVIYWNSAWQKLRSPQFRSGLYLAQWVHTYSQVRDRLPYRRQFAVPGFVRRHAGNLTDRDGRLWRAVAACVIAAEIALPPALSTADGQQVYGCILSSMELNLTTKRALVTGSSAGLGEATAKLLAAEGAAVVIHGRDKDRAQKVAQEIRDAGGTATVALGDLATDEGAAEVVRAATADGPVDILVNNAGFYRHLSWAEAAPDEWNDTYNINVVSGVRMIQQLVPAMRERGWGRVITIGGGLASQPMNTHPQYNATLAARHNLAVSLARDLKDTGVTSNVVSPGAILVEATKDLVTSIGPARGWGDTWEEIQPNAVQALIPNDHSRFGKPDEIAAAVAYLCSDYAEYISGATIRVDGGLIRSAF</sequence>
<proteinExistence type="inferred from homology"/>
<dbReference type="FunFam" id="3.40.50.720:FF:000084">
    <property type="entry name" value="Short-chain dehydrogenase reductase"/>
    <property type="match status" value="1"/>
</dbReference>
<keyword evidence="2" id="KW-0560">Oxidoreductase</keyword>
<comment type="similarity">
    <text evidence="1">Belongs to the short-chain dehydrogenases/reductases (SDR) family.</text>
</comment>
<evidence type="ECO:0000313" key="3">
    <source>
        <dbReference type="EMBL" id="GHE95131.1"/>
    </source>
</evidence>
<name>A0A919A9C7_9ACTN</name>
<accession>A0A919A9C7</accession>